<organism evidence="2 3">
    <name type="scientific">Artemisia annua</name>
    <name type="common">Sweet wormwood</name>
    <dbReference type="NCBI Taxonomy" id="35608"/>
    <lineage>
        <taxon>Eukaryota</taxon>
        <taxon>Viridiplantae</taxon>
        <taxon>Streptophyta</taxon>
        <taxon>Embryophyta</taxon>
        <taxon>Tracheophyta</taxon>
        <taxon>Spermatophyta</taxon>
        <taxon>Magnoliopsida</taxon>
        <taxon>eudicotyledons</taxon>
        <taxon>Gunneridae</taxon>
        <taxon>Pentapetalae</taxon>
        <taxon>asterids</taxon>
        <taxon>campanulids</taxon>
        <taxon>Asterales</taxon>
        <taxon>Asteraceae</taxon>
        <taxon>Asteroideae</taxon>
        <taxon>Anthemideae</taxon>
        <taxon>Artemisiinae</taxon>
        <taxon>Artemisia</taxon>
    </lineage>
</organism>
<name>A0A2U1KIN3_ARTAN</name>
<reference evidence="2 3" key="1">
    <citation type="journal article" date="2018" name="Mol. Plant">
        <title>The genome of Artemisia annua provides insight into the evolution of Asteraceae family and artemisinin biosynthesis.</title>
        <authorList>
            <person name="Shen Q."/>
            <person name="Zhang L."/>
            <person name="Liao Z."/>
            <person name="Wang S."/>
            <person name="Yan T."/>
            <person name="Shi P."/>
            <person name="Liu M."/>
            <person name="Fu X."/>
            <person name="Pan Q."/>
            <person name="Wang Y."/>
            <person name="Lv Z."/>
            <person name="Lu X."/>
            <person name="Zhang F."/>
            <person name="Jiang W."/>
            <person name="Ma Y."/>
            <person name="Chen M."/>
            <person name="Hao X."/>
            <person name="Li L."/>
            <person name="Tang Y."/>
            <person name="Lv G."/>
            <person name="Zhou Y."/>
            <person name="Sun X."/>
            <person name="Brodelius P.E."/>
            <person name="Rose J.K.C."/>
            <person name="Tang K."/>
        </authorList>
    </citation>
    <scope>NUCLEOTIDE SEQUENCE [LARGE SCALE GENOMIC DNA]</scope>
    <source>
        <strain evidence="3">cv. Huhao1</strain>
        <tissue evidence="2">Leaf</tissue>
    </source>
</reference>
<feature type="domain" description="Reverse transcriptase zinc-binding" evidence="1">
    <location>
        <begin position="133"/>
        <end position="218"/>
    </location>
</feature>
<sequence length="307" mass="35591">MLPCSHSSSGCWKSIVKLGQKKSSDGRQLNSLFIGIVRDGSSVNFSTDIWLADDPLRIKYPNLFALEKDKWVSVANHVMSSNDNRNLVWEWRRSPSTPEEILELFNLLQAIYVYQWRRGSDRWEWRGDKDGMYSVSKAKQLFANSRTSTAAAKVKWKGWAPLKCKIMIWRAAQNRLPTKMELQKRGINLADLNCPMCNEAAESVTHLFTGCWYASEVWSRVGSWCRLNPIYAFDVSDLLLISDTCSKNKDEKQVIRGIIYTSMWCIWNEQNAKIFTGKCRRAVEVVENIKSYAFFWVRQRSRLKVSF</sequence>
<keyword evidence="2" id="KW-0548">Nucleotidyltransferase</keyword>
<comment type="caution">
    <text evidence="2">The sequence shown here is derived from an EMBL/GenBank/DDBJ whole genome shotgun (WGS) entry which is preliminary data.</text>
</comment>
<evidence type="ECO:0000313" key="3">
    <source>
        <dbReference type="Proteomes" id="UP000245207"/>
    </source>
</evidence>
<dbReference type="STRING" id="35608.A0A2U1KIN3"/>
<dbReference type="InterPro" id="IPR026960">
    <property type="entry name" value="RVT-Znf"/>
</dbReference>
<dbReference type="AlphaFoldDB" id="A0A2U1KIN3"/>
<dbReference type="Proteomes" id="UP000245207">
    <property type="component" value="Unassembled WGS sequence"/>
</dbReference>
<evidence type="ECO:0000259" key="1">
    <source>
        <dbReference type="Pfam" id="PF13966"/>
    </source>
</evidence>
<dbReference type="Pfam" id="PF13966">
    <property type="entry name" value="zf-RVT"/>
    <property type="match status" value="1"/>
</dbReference>
<dbReference type="GO" id="GO:0003964">
    <property type="term" value="F:RNA-directed DNA polymerase activity"/>
    <property type="evidence" value="ECO:0007669"/>
    <property type="project" value="UniProtKB-KW"/>
</dbReference>
<dbReference type="PANTHER" id="PTHR36617">
    <property type="entry name" value="PROTEIN, PUTATIVE-RELATED"/>
    <property type="match status" value="1"/>
</dbReference>
<protein>
    <submittedName>
        <fullName evidence="2">Reverse transcriptase domain, Reverse transcriptase zinc-binding domain protein</fullName>
    </submittedName>
</protein>
<gene>
    <name evidence="2" type="ORF">CTI12_AA598340</name>
</gene>
<keyword evidence="2" id="KW-0808">Transferase</keyword>
<accession>A0A2U1KIN3</accession>
<keyword evidence="2" id="KW-0695">RNA-directed DNA polymerase</keyword>
<keyword evidence="3" id="KW-1185">Reference proteome</keyword>
<dbReference type="OrthoDB" id="1742664at2759"/>
<evidence type="ECO:0000313" key="2">
    <source>
        <dbReference type="EMBL" id="PWA36615.1"/>
    </source>
</evidence>
<dbReference type="EMBL" id="PKPP01017905">
    <property type="protein sequence ID" value="PWA36615.1"/>
    <property type="molecule type" value="Genomic_DNA"/>
</dbReference>
<proteinExistence type="predicted"/>
<dbReference type="PANTHER" id="PTHR36617:SF5">
    <property type="entry name" value="OS05G0421675 PROTEIN"/>
    <property type="match status" value="1"/>
</dbReference>